<organism evidence="5 6">
    <name type="scientific">Perkinsus olseni</name>
    <name type="common">Perkinsus atlanticus</name>
    <dbReference type="NCBI Taxonomy" id="32597"/>
    <lineage>
        <taxon>Eukaryota</taxon>
        <taxon>Sar</taxon>
        <taxon>Alveolata</taxon>
        <taxon>Perkinsozoa</taxon>
        <taxon>Perkinsea</taxon>
        <taxon>Perkinsida</taxon>
        <taxon>Perkinsidae</taxon>
        <taxon>Perkinsus</taxon>
    </lineage>
</organism>
<evidence type="ECO:0000259" key="4">
    <source>
        <dbReference type="PROSITE" id="PS50014"/>
    </source>
</evidence>
<feature type="domain" description="Bromo" evidence="4">
    <location>
        <begin position="240"/>
        <end position="285"/>
    </location>
</feature>
<dbReference type="PROSITE" id="PS50014">
    <property type="entry name" value="BROMODOMAIN_2"/>
    <property type="match status" value="1"/>
</dbReference>
<gene>
    <name evidence="5" type="ORF">FOZ62_006181</name>
</gene>
<keyword evidence="3" id="KW-0472">Membrane</keyword>
<feature type="transmembrane region" description="Helical" evidence="3">
    <location>
        <begin position="130"/>
        <end position="148"/>
    </location>
</feature>
<keyword evidence="3" id="KW-0812">Transmembrane</keyword>
<dbReference type="Gene3D" id="1.20.920.10">
    <property type="entry name" value="Bromodomain-like"/>
    <property type="match status" value="1"/>
</dbReference>
<dbReference type="Proteomes" id="UP000574390">
    <property type="component" value="Unassembled WGS sequence"/>
</dbReference>
<feature type="non-terminal residue" evidence="5">
    <location>
        <position position="1"/>
    </location>
</feature>
<dbReference type="AlphaFoldDB" id="A0A7J6SFC3"/>
<evidence type="ECO:0000313" key="6">
    <source>
        <dbReference type="Proteomes" id="UP000574390"/>
    </source>
</evidence>
<sequence length="285" mass="32059">MYKQLSPTDYKNLVASKAPVPEVNVRMVVPAESQVSFILAGQFGHLQLFLTLALVPRALIDCCKELKLPEEASTSTEGEHRGGLTMYESDMLSTGSPITLGLLAALTYPIAWRSVSRMHLFRNRPVLPQFLAIVPPVAFLYVAGVYNCRVVMSRFVRDEGERSQRAREVVALYQEKAPVDYAALRQGSGARHGRVAGRGLTLVPSRLMSQLSEETQDLLLRTKIDDVLRKSLLKFLEQIREEPRAELFLTPVNLKVYPSYTDVVKRPMDLSTMEMKLKGQRPRGR</sequence>
<evidence type="ECO:0000256" key="3">
    <source>
        <dbReference type="SAM" id="Phobius"/>
    </source>
</evidence>
<evidence type="ECO:0000313" key="5">
    <source>
        <dbReference type="EMBL" id="KAF4731669.1"/>
    </source>
</evidence>
<reference evidence="5 6" key="1">
    <citation type="submission" date="2020-04" db="EMBL/GenBank/DDBJ databases">
        <title>Perkinsus olseni comparative genomics.</title>
        <authorList>
            <person name="Bogema D.R."/>
        </authorList>
    </citation>
    <scope>NUCLEOTIDE SEQUENCE [LARGE SCALE GENOMIC DNA]</scope>
    <source>
        <strain evidence="5">ATCC PRA-205</strain>
    </source>
</reference>
<evidence type="ECO:0000256" key="2">
    <source>
        <dbReference type="PROSITE-ProRule" id="PRU00035"/>
    </source>
</evidence>
<evidence type="ECO:0000256" key="1">
    <source>
        <dbReference type="ARBA" id="ARBA00023117"/>
    </source>
</evidence>
<accession>A0A7J6SFC3</accession>
<dbReference type="CDD" id="cd04369">
    <property type="entry name" value="Bromodomain"/>
    <property type="match status" value="1"/>
</dbReference>
<feature type="transmembrane region" description="Helical" evidence="3">
    <location>
        <begin position="91"/>
        <end position="110"/>
    </location>
</feature>
<keyword evidence="3" id="KW-1133">Transmembrane helix</keyword>
<name>A0A7J6SFC3_PEROL</name>
<dbReference type="InterPro" id="IPR036427">
    <property type="entry name" value="Bromodomain-like_sf"/>
</dbReference>
<proteinExistence type="predicted"/>
<dbReference type="InterPro" id="IPR001487">
    <property type="entry name" value="Bromodomain"/>
</dbReference>
<dbReference type="Pfam" id="PF00439">
    <property type="entry name" value="Bromodomain"/>
    <property type="match status" value="1"/>
</dbReference>
<comment type="caution">
    <text evidence="5">The sequence shown here is derived from an EMBL/GenBank/DDBJ whole genome shotgun (WGS) entry which is preliminary data.</text>
</comment>
<dbReference type="EMBL" id="JABANM010015057">
    <property type="protein sequence ID" value="KAF4731669.1"/>
    <property type="molecule type" value="Genomic_DNA"/>
</dbReference>
<keyword evidence="1 2" id="KW-0103">Bromodomain</keyword>
<protein>
    <recommendedName>
        <fullName evidence="4">Bromo domain-containing protein</fullName>
    </recommendedName>
</protein>
<dbReference type="SUPFAM" id="SSF47370">
    <property type="entry name" value="Bromodomain"/>
    <property type="match status" value="1"/>
</dbReference>